<name>L7LXG9_RHIPC</name>
<evidence type="ECO:0000313" key="1">
    <source>
        <dbReference type="EMBL" id="JAA56500.1"/>
    </source>
</evidence>
<organism evidence="1">
    <name type="scientific">Rhipicephalus pulchellus</name>
    <name type="common">Yellow backed tick</name>
    <name type="synonym">Dermacentor pulchellus</name>
    <dbReference type="NCBI Taxonomy" id="72859"/>
    <lineage>
        <taxon>Eukaryota</taxon>
        <taxon>Metazoa</taxon>
        <taxon>Ecdysozoa</taxon>
        <taxon>Arthropoda</taxon>
        <taxon>Chelicerata</taxon>
        <taxon>Arachnida</taxon>
        <taxon>Acari</taxon>
        <taxon>Parasitiformes</taxon>
        <taxon>Ixodida</taxon>
        <taxon>Ixodoidea</taxon>
        <taxon>Ixodidae</taxon>
        <taxon>Rhipicephalinae</taxon>
        <taxon>Rhipicephalus</taxon>
        <taxon>Rhipicephalus</taxon>
    </lineage>
</organism>
<reference evidence="1" key="1">
    <citation type="submission" date="2012-11" db="EMBL/GenBank/DDBJ databases">
        <authorList>
            <person name="Lucero-Rivera Y.E."/>
            <person name="Tovar-Ramirez D."/>
        </authorList>
    </citation>
    <scope>NUCLEOTIDE SEQUENCE</scope>
    <source>
        <tissue evidence="1">Salivary gland</tissue>
    </source>
</reference>
<dbReference type="AlphaFoldDB" id="L7LXG9"/>
<evidence type="ECO:0008006" key="2">
    <source>
        <dbReference type="Google" id="ProtNLM"/>
    </source>
</evidence>
<dbReference type="PANTHER" id="PTHR48257:SF1">
    <property type="match status" value="1"/>
</dbReference>
<accession>L7LXG9</accession>
<dbReference type="PANTHER" id="PTHR48257">
    <property type="match status" value="1"/>
</dbReference>
<proteinExistence type="evidence at transcript level"/>
<sequence>MGVRTAVQVLSTPVTAALRYMKDQAGHTCDLKFANVGPTVEFMSNMYRWFVLMDVSNCQQHIHQNNPDTKEFADPEDGRLHWLELIFLEYVENLKEASSQENFLSKETYHALVFTTVSNVQCIRFLLNECNFQFVLTRKFSSDPIESFFGFLRRTAGCNDIMDVRSALCGVEKMLKTGIVAASQKSNVSSSASFCSSRGVTVAQVDGSTATLSVNVKLAQQALRELCMSTRSFLPTPDMAAIALVAGYISRVVSEKTVCDNCVSLVQKPKGDFGMDGLIAHQDRGGLFYPTKQLIRVLHALKRYVDIMLSDRKSLRKPLEECMKHSVTVVTNLPVLLCDQCDDSHRRSFVELICKKFMKPLLSNHALDITDRNAVAKFYQRKPLSRKVLKL</sequence>
<reference evidence="1" key="2">
    <citation type="journal article" date="2015" name="J. Proteomics">
        <title>Sexual differences in the sialomes of the zebra tick, Rhipicephalus pulchellus.</title>
        <authorList>
            <person name="Tan A.W."/>
            <person name="Francischetti I.M."/>
            <person name="Slovak M."/>
            <person name="Kini R.M."/>
            <person name="Ribeiro J.M."/>
        </authorList>
    </citation>
    <scope>NUCLEOTIDE SEQUENCE</scope>
    <source>
        <tissue evidence="1">Salivary gland</tissue>
    </source>
</reference>
<dbReference type="EMBL" id="GACK01008534">
    <property type="protein sequence ID" value="JAA56500.1"/>
    <property type="molecule type" value="mRNA"/>
</dbReference>
<protein>
    <recommendedName>
        <fullName evidence="2">Transposable element</fullName>
    </recommendedName>
</protein>